<organism evidence="1 2">
    <name type="scientific">Phytophthora cactorum</name>
    <dbReference type="NCBI Taxonomy" id="29920"/>
    <lineage>
        <taxon>Eukaryota</taxon>
        <taxon>Sar</taxon>
        <taxon>Stramenopiles</taxon>
        <taxon>Oomycota</taxon>
        <taxon>Peronosporomycetes</taxon>
        <taxon>Peronosporales</taxon>
        <taxon>Peronosporaceae</taxon>
        <taxon>Phytophthora</taxon>
    </lineage>
</organism>
<name>A0A8T1UFN1_9STRA</name>
<proteinExistence type="predicted"/>
<evidence type="ECO:0000313" key="2">
    <source>
        <dbReference type="Proteomes" id="UP000688947"/>
    </source>
</evidence>
<dbReference type="Proteomes" id="UP000688947">
    <property type="component" value="Unassembled WGS sequence"/>
</dbReference>
<dbReference type="PANTHER" id="PTHR33050">
    <property type="entry name" value="REVERSE TRANSCRIPTASE DOMAIN-CONTAINING PROTEIN"/>
    <property type="match status" value="1"/>
</dbReference>
<dbReference type="PANTHER" id="PTHR33050:SF7">
    <property type="entry name" value="RIBONUCLEASE H"/>
    <property type="match status" value="1"/>
</dbReference>
<dbReference type="InterPro" id="IPR052055">
    <property type="entry name" value="Hepadnavirus_pol/RT"/>
</dbReference>
<dbReference type="AlphaFoldDB" id="A0A8T1UFN1"/>
<dbReference type="OrthoDB" id="126233at2759"/>
<sequence length="182" mass="20617">MLAVLGPRSINEAKFSKWSSEPIAMGLLWNTSTRTVSIPIEKIAKASDRVRSMLERGKASKTEVFKVLGSLRYVAICFRTAKPFYQRLQLQCTGVPRFGSVRLSKGSRDYSLWFQQILRHGHLAELPLSIFGETVNPNVELYMDASSVGLAILDPASNEFIRMKFDDGNDFGVLRKRRRVFN</sequence>
<comment type="caution">
    <text evidence="1">The sequence shown here is derived from an EMBL/GenBank/DDBJ whole genome shotgun (WGS) entry which is preliminary data.</text>
</comment>
<protein>
    <submittedName>
        <fullName evidence="1">Uncharacterized protein</fullName>
    </submittedName>
</protein>
<dbReference type="VEuPathDB" id="FungiDB:PC110_g16227"/>
<evidence type="ECO:0000313" key="1">
    <source>
        <dbReference type="EMBL" id="KAG6961994.1"/>
    </source>
</evidence>
<gene>
    <name evidence="1" type="ORF">JG687_00007391</name>
</gene>
<reference evidence="1" key="1">
    <citation type="submission" date="2021-01" db="EMBL/GenBank/DDBJ databases">
        <title>Phytophthora aleatoria, a newly-described species from Pinus radiata is distinct from Phytophthora cactorum isolates based on comparative genomics.</title>
        <authorList>
            <person name="Mcdougal R."/>
            <person name="Panda P."/>
            <person name="Williams N."/>
            <person name="Studholme D.J."/>
        </authorList>
    </citation>
    <scope>NUCLEOTIDE SEQUENCE</scope>
    <source>
        <strain evidence="1">NZFS 3830</strain>
    </source>
</reference>
<accession>A0A8T1UFN1</accession>
<dbReference type="EMBL" id="JAENGZ010000325">
    <property type="protein sequence ID" value="KAG6961994.1"/>
    <property type="molecule type" value="Genomic_DNA"/>
</dbReference>